<evidence type="ECO:0000259" key="1">
    <source>
        <dbReference type="Pfam" id="PF00391"/>
    </source>
</evidence>
<feature type="domain" description="Pyruvate phosphate dikinase AMP/ATP-binding" evidence="2">
    <location>
        <begin position="216"/>
        <end position="269"/>
    </location>
</feature>
<dbReference type="SUPFAM" id="SSF56059">
    <property type="entry name" value="Glutathione synthetase ATP-binding domain-like"/>
    <property type="match status" value="1"/>
</dbReference>
<dbReference type="InterPro" id="IPR013815">
    <property type="entry name" value="ATP_grasp_subdomain_1"/>
</dbReference>
<dbReference type="InterPro" id="IPR051549">
    <property type="entry name" value="PEP_Utilizing_Enz"/>
</dbReference>
<protein>
    <recommendedName>
        <fullName evidence="5">Pyruvate, water dikinase</fullName>
    </recommendedName>
</protein>
<dbReference type="Proteomes" id="UP001500383">
    <property type="component" value="Unassembled WGS sequence"/>
</dbReference>
<evidence type="ECO:0000313" key="4">
    <source>
        <dbReference type="Proteomes" id="UP001500383"/>
    </source>
</evidence>
<gene>
    <name evidence="3" type="ORF">GCM10009831_23620</name>
</gene>
<comment type="caution">
    <text evidence="3">The sequence shown here is derived from an EMBL/GenBank/DDBJ whole genome shotgun (WGS) entry which is preliminary data.</text>
</comment>
<keyword evidence="4" id="KW-1185">Reference proteome</keyword>
<dbReference type="SUPFAM" id="SSF52009">
    <property type="entry name" value="Phosphohistidine domain"/>
    <property type="match status" value="1"/>
</dbReference>
<evidence type="ECO:0000259" key="2">
    <source>
        <dbReference type="Pfam" id="PF01326"/>
    </source>
</evidence>
<dbReference type="PANTHER" id="PTHR43615:SF1">
    <property type="entry name" value="PPDK_N DOMAIN-CONTAINING PROTEIN"/>
    <property type="match status" value="1"/>
</dbReference>
<dbReference type="Gene3D" id="3.50.30.10">
    <property type="entry name" value="Phosphohistidine domain"/>
    <property type="match status" value="1"/>
</dbReference>
<evidence type="ECO:0008006" key="5">
    <source>
        <dbReference type="Google" id="ProtNLM"/>
    </source>
</evidence>
<dbReference type="InterPro" id="IPR002192">
    <property type="entry name" value="PPDK_AMP/ATP-bd"/>
</dbReference>
<dbReference type="PANTHER" id="PTHR43615">
    <property type="entry name" value="PHOSPHOENOLPYRUVATE SYNTHASE-RELATED"/>
    <property type="match status" value="1"/>
</dbReference>
<dbReference type="Gene3D" id="3.30.470.20">
    <property type="entry name" value="ATP-grasp fold, B domain"/>
    <property type="match status" value="2"/>
</dbReference>
<dbReference type="Gene3D" id="3.30.1490.20">
    <property type="entry name" value="ATP-grasp fold, A domain"/>
    <property type="match status" value="2"/>
</dbReference>
<sequence>MTPTVVEFDEVADDRYGGKAAGLAELRRLGLDVPRGFVIADASDDLVVVDLSRWFDRMADAGATPVAVRSSAAGEDGEDHSFAGQYDTVLGVDSAARFVDAVRTCVASVDSGRAASYRAEPVATAASTATVGTGAGTTAADTATDTSPTPMHLVVQQMVDARAAGVVFTADPTSGRRDLMVIDAVAGLGGALVDGSASPDHLVLDSGGGVAVREYDDEGVLSPEEIAAIRSGALRAQQHWGRPMDLEWAIDRAGRLWWLQARPITTLPADLGEMDSPLAGEDHVYTRCNIGEMMPGAFCPLTASVSGFAIDYAMQAIQVVARAQASYDQPWLQVGYFSGHMFLNLTEGTALSSGIVGNSLEQFSTSICGRVVEELVPKPPKPFLRRLGNTIRLSSHALSAGPAIRRLEGQIAAWRVPTSEDPRLVMEQLEAGVEQYCDVTLTHVRSSSRAAVAANILESVLMKQAVKAGRSEDSGRTDAARLMAGASEVESAVMLEQLDSVVRAIAADPPAAEGFLAADPGDAVTTLRASTSAAGERLRGFLARHGHRGYRELCMRDASWAEDPEGLGAMMQVMVRSAQAAGGRGPGPAHPGAGPNAAANVDVDEPGSPVIRLLARFAQEGARGREETKAKMALMAHALKRGYRHLGEVLAAAGRLPDADLVFFFDRAELARIVGAGDDDGKGAAEGSGEIGDLVRSALKRREALAFQDVLEFPDVSVGRPVPLIARPPREAAGGEIIGRPASRGSVEGVVRVARSIVDAREVQPGEILVAPVTDVGWTPYFTVIAALVTDIGSSVSHGAVVAREYGLPCVVNTLVATQTLRTGDRVRVDGDRGVVTRLGGQ</sequence>
<dbReference type="Pfam" id="PF01326">
    <property type="entry name" value="PPDK_N"/>
    <property type="match status" value="2"/>
</dbReference>
<evidence type="ECO:0000313" key="3">
    <source>
        <dbReference type="EMBL" id="GAA1713195.1"/>
    </source>
</evidence>
<feature type="domain" description="Pyruvate phosphate dikinase AMP/ATP-binding" evidence="2">
    <location>
        <begin position="52"/>
        <end position="206"/>
    </location>
</feature>
<dbReference type="EMBL" id="BAAAQG010000010">
    <property type="protein sequence ID" value="GAA1713195.1"/>
    <property type="molecule type" value="Genomic_DNA"/>
</dbReference>
<organism evidence="3 4">
    <name type="scientific">Dietzia cercidiphylli</name>
    <dbReference type="NCBI Taxonomy" id="498199"/>
    <lineage>
        <taxon>Bacteria</taxon>
        <taxon>Bacillati</taxon>
        <taxon>Actinomycetota</taxon>
        <taxon>Actinomycetes</taxon>
        <taxon>Mycobacteriales</taxon>
        <taxon>Dietziaceae</taxon>
        <taxon>Dietzia</taxon>
    </lineage>
</organism>
<feature type="domain" description="PEP-utilising enzyme mobile" evidence="1">
    <location>
        <begin position="764"/>
        <end position="834"/>
    </location>
</feature>
<dbReference type="InterPro" id="IPR008279">
    <property type="entry name" value="PEP-util_enz_mobile_dom"/>
</dbReference>
<dbReference type="InterPro" id="IPR036637">
    <property type="entry name" value="Phosphohistidine_dom_sf"/>
</dbReference>
<accession>A0ABN2IWH0</accession>
<proteinExistence type="predicted"/>
<reference evidence="3 4" key="1">
    <citation type="journal article" date="2019" name="Int. J. Syst. Evol. Microbiol.">
        <title>The Global Catalogue of Microorganisms (GCM) 10K type strain sequencing project: providing services to taxonomists for standard genome sequencing and annotation.</title>
        <authorList>
            <consortium name="The Broad Institute Genomics Platform"/>
            <consortium name="The Broad Institute Genome Sequencing Center for Infectious Disease"/>
            <person name="Wu L."/>
            <person name="Ma J."/>
        </authorList>
    </citation>
    <scope>NUCLEOTIDE SEQUENCE [LARGE SCALE GENOMIC DNA]</scope>
    <source>
        <strain evidence="3 4">JCM 16002</strain>
    </source>
</reference>
<name>A0ABN2IWH0_9ACTN</name>
<dbReference type="RefSeq" id="WP_344392449.1">
    <property type="nucleotide sequence ID" value="NZ_BAAAQG010000010.1"/>
</dbReference>
<dbReference type="Pfam" id="PF00391">
    <property type="entry name" value="PEP-utilizers"/>
    <property type="match status" value="1"/>
</dbReference>